<dbReference type="InterPro" id="IPR050179">
    <property type="entry name" value="Trans_hexapeptide_repeat"/>
</dbReference>
<dbReference type="PANTHER" id="PTHR43300:SF4">
    <property type="entry name" value="ACYL-[ACYL-CARRIER-PROTEIN]--UDP-N-ACETYLGLUCOSAMINE O-ACYLTRANSFERASE"/>
    <property type="match status" value="1"/>
</dbReference>
<gene>
    <name evidence="5" type="ORF">PAUR_a3092</name>
</gene>
<dbReference type="InterPro" id="IPR001451">
    <property type="entry name" value="Hexapep"/>
</dbReference>
<evidence type="ECO:0000256" key="3">
    <source>
        <dbReference type="ARBA" id="ARBA00022737"/>
    </source>
</evidence>
<dbReference type="Proteomes" id="UP000615755">
    <property type="component" value="Unassembled WGS sequence"/>
</dbReference>
<keyword evidence="2" id="KW-0808">Transferase</keyword>
<keyword evidence="4" id="KW-0012">Acyltransferase</keyword>
<evidence type="ECO:0000256" key="4">
    <source>
        <dbReference type="ARBA" id="ARBA00023315"/>
    </source>
</evidence>
<dbReference type="InterPro" id="IPR011004">
    <property type="entry name" value="Trimer_LpxA-like_sf"/>
</dbReference>
<protein>
    <recommendedName>
        <fullName evidence="7">N-acetyltransferase</fullName>
    </recommendedName>
</protein>
<proteinExistence type="inferred from homology"/>
<dbReference type="RefSeq" id="WP_192508431.1">
    <property type="nucleotide sequence ID" value="NZ_AQGV01000012.1"/>
</dbReference>
<evidence type="ECO:0000313" key="6">
    <source>
        <dbReference type="Proteomes" id="UP000615755"/>
    </source>
</evidence>
<evidence type="ECO:0000313" key="5">
    <source>
        <dbReference type="EMBL" id="MBE0369277.1"/>
    </source>
</evidence>
<name>A0ABR9EEK2_9GAMM</name>
<accession>A0ABR9EEK2</accession>
<comment type="caution">
    <text evidence="5">The sequence shown here is derived from an EMBL/GenBank/DDBJ whole genome shotgun (WGS) entry which is preliminary data.</text>
</comment>
<dbReference type="Pfam" id="PF00132">
    <property type="entry name" value="Hexapep"/>
    <property type="match status" value="2"/>
</dbReference>
<dbReference type="InterPro" id="IPR018357">
    <property type="entry name" value="Hexapep_transf_CS"/>
</dbReference>
<keyword evidence="6" id="KW-1185">Reference proteome</keyword>
<dbReference type="Gene3D" id="2.160.10.10">
    <property type="entry name" value="Hexapeptide repeat proteins"/>
    <property type="match status" value="1"/>
</dbReference>
<evidence type="ECO:0008006" key="7">
    <source>
        <dbReference type="Google" id="ProtNLM"/>
    </source>
</evidence>
<dbReference type="SUPFAM" id="SSF51161">
    <property type="entry name" value="Trimeric LpxA-like enzymes"/>
    <property type="match status" value="1"/>
</dbReference>
<dbReference type="EMBL" id="AQGV01000012">
    <property type="protein sequence ID" value="MBE0369277.1"/>
    <property type="molecule type" value="Genomic_DNA"/>
</dbReference>
<evidence type="ECO:0000256" key="1">
    <source>
        <dbReference type="ARBA" id="ARBA00007274"/>
    </source>
</evidence>
<sequence>MIHPLSDVKTEHIGAGTTIWQFAVVFDGAQIGRNVNICAHTLVENDVVIGDNVTIKSGVYLWNGIRIEDGVFIGPNATFTNDMMPRSKEYPEKFMNTTLKKGASIGANATILPGVTIGVNAMVGAGSVVTKSVPDNAVVIGNPARVTRYLNNK</sequence>
<reference evidence="5 6" key="1">
    <citation type="submission" date="2015-03" db="EMBL/GenBank/DDBJ databases">
        <title>Genome sequence of Pseudoalteromonas aurantia.</title>
        <authorList>
            <person name="Xie B.-B."/>
            <person name="Rong J.-C."/>
            <person name="Qin Q.-L."/>
            <person name="Zhang Y.-Z."/>
        </authorList>
    </citation>
    <scope>NUCLEOTIDE SEQUENCE [LARGE SCALE GENOMIC DNA]</scope>
    <source>
        <strain evidence="5 6">208</strain>
    </source>
</reference>
<dbReference type="CDD" id="cd03358">
    <property type="entry name" value="LbH_WxcM_N_like"/>
    <property type="match status" value="1"/>
</dbReference>
<dbReference type="PROSITE" id="PS00101">
    <property type="entry name" value="HEXAPEP_TRANSFERASES"/>
    <property type="match status" value="1"/>
</dbReference>
<keyword evidence="3" id="KW-0677">Repeat</keyword>
<organism evidence="5 6">
    <name type="scientific">Pseudoalteromonas aurantia 208</name>
    <dbReference type="NCBI Taxonomy" id="1314867"/>
    <lineage>
        <taxon>Bacteria</taxon>
        <taxon>Pseudomonadati</taxon>
        <taxon>Pseudomonadota</taxon>
        <taxon>Gammaproteobacteria</taxon>
        <taxon>Alteromonadales</taxon>
        <taxon>Pseudoalteromonadaceae</taxon>
        <taxon>Pseudoalteromonas</taxon>
    </lineage>
</organism>
<evidence type="ECO:0000256" key="2">
    <source>
        <dbReference type="ARBA" id="ARBA00022679"/>
    </source>
</evidence>
<comment type="similarity">
    <text evidence="1">Belongs to the transferase hexapeptide repeat family.</text>
</comment>
<dbReference type="PANTHER" id="PTHR43300">
    <property type="entry name" value="ACETYLTRANSFERASE"/>
    <property type="match status" value="1"/>
</dbReference>